<accession>A0A846QH60</accession>
<dbReference type="Proteomes" id="UP000580856">
    <property type="component" value="Unassembled WGS sequence"/>
</dbReference>
<dbReference type="InterPro" id="IPR011990">
    <property type="entry name" value="TPR-like_helical_dom_sf"/>
</dbReference>
<dbReference type="RefSeq" id="WP_167940658.1">
    <property type="nucleotide sequence ID" value="NZ_JAATJA010000001.1"/>
</dbReference>
<dbReference type="Pfam" id="PF14559">
    <property type="entry name" value="TPR_19"/>
    <property type="match status" value="1"/>
</dbReference>
<dbReference type="InterPro" id="IPR001789">
    <property type="entry name" value="Sig_transdc_resp-reg_receiver"/>
</dbReference>
<dbReference type="SUPFAM" id="SSF52172">
    <property type="entry name" value="CheY-like"/>
    <property type="match status" value="1"/>
</dbReference>
<organism evidence="4 5">
    <name type="scientific">Desulfobaculum xiamenense</name>
    <dbReference type="NCBI Taxonomy" id="995050"/>
    <lineage>
        <taxon>Bacteria</taxon>
        <taxon>Pseudomonadati</taxon>
        <taxon>Thermodesulfobacteriota</taxon>
        <taxon>Desulfovibrionia</taxon>
        <taxon>Desulfovibrionales</taxon>
        <taxon>Desulfovibrionaceae</taxon>
        <taxon>Desulfobaculum</taxon>
    </lineage>
</organism>
<feature type="domain" description="Response regulatory" evidence="3">
    <location>
        <begin position="8"/>
        <end position="125"/>
    </location>
</feature>
<dbReference type="InterPro" id="IPR050595">
    <property type="entry name" value="Bact_response_regulator"/>
</dbReference>
<proteinExistence type="predicted"/>
<keyword evidence="5" id="KW-1185">Reference proteome</keyword>
<dbReference type="EMBL" id="JAATJA010000001">
    <property type="protein sequence ID" value="NJB67618.1"/>
    <property type="molecule type" value="Genomic_DNA"/>
</dbReference>
<sequence>MSAKQNIGILVGEPCVPVANIIAKILADNGYRKIAYSTDRDEIFVILKKRETDIALLDFDLAVADRFELIDRIATDRELYHLPLLLMGRGASAAMVAEALRLGGRDYINKPFTPYLLMVRIEKILFGPREPIRRTIFKEKGVNGPDATHPELTPRSEHVTLQIEQARKLYEEGLNLLELRKYDRAIAKFAAAVRVHMLYPEAYVGLAEAFRGQGNLERWGQFMSKAAETCAWLDRDAAASDIFAKTRKLDATAPNPFKTVADHMAGQRNASELERLYTRALELDPHNDAVRLALARVHMEAGRRDEAAGVLSQLSSRGDVPEELRELVLSVTRADARATASTGARVDFIETAAAFDGPEKRRVKRIPLAEYAARLPQREQNFHMIDASALGVSFKHGGESFEIGEELVFDLVSMSGVKVRKMGAVVRRVTPLVVGCELQGLSQDQKEQYAGVIPCDESGEGASG</sequence>
<evidence type="ECO:0000256" key="2">
    <source>
        <dbReference type="PROSITE-ProRule" id="PRU00169"/>
    </source>
</evidence>
<feature type="modified residue" description="4-aspartylphosphate" evidence="2">
    <location>
        <position position="58"/>
    </location>
</feature>
<name>A0A846QH60_9BACT</name>
<gene>
    <name evidence="4" type="ORF">GGQ74_001258</name>
</gene>
<reference evidence="4 5" key="1">
    <citation type="submission" date="2020-03" db="EMBL/GenBank/DDBJ databases">
        <title>Genomic Encyclopedia of Type Strains, Phase IV (KMG-IV): sequencing the most valuable type-strain genomes for metagenomic binning, comparative biology and taxonomic classification.</title>
        <authorList>
            <person name="Goeker M."/>
        </authorList>
    </citation>
    <scope>NUCLEOTIDE SEQUENCE [LARGE SCALE GENOMIC DNA]</scope>
    <source>
        <strain evidence="4 5">DSM 24233</strain>
    </source>
</reference>
<keyword evidence="1 2" id="KW-0597">Phosphoprotein</keyword>
<dbReference type="SMART" id="SM00448">
    <property type="entry name" value="REC"/>
    <property type="match status" value="1"/>
</dbReference>
<dbReference type="Gene3D" id="1.25.40.10">
    <property type="entry name" value="Tetratricopeptide repeat domain"/>
    <property type="match status" value="2"/>
</dbReference>
<evidence type="ECO:0000259" key="3">
    <source>
        <dbReference type="PROSITE" id="PS50110"/>
    </source>
</evidence>
<comment type="caution">
    <text evidence="4">The sequence shown here is derived from an EMBL/GenBank/DDBJ whole genome shotgun (WGS) entry which is preliminary data.</text>
</comment>
<dbReference type="GO" id="GO:0035438">
    <property type="term" value="F:cyclic-di-GMP binding"/>
    <property type="evidence" value="ECO:0007669"/>
    <property type="project" value="InterPro"/>
</dbReference>
<keyword evidence="4" id="KW-0238">DNA-binding</keyword>
<dbReference type="Pfam" id="PF07238">
    <property type="entry name" value="PilZ"/>
    <property type="match status" value="1"/>
</dbReference>
<evidence type="ECO:0000313" key="5">
    <source>
        <dbReference type="Proteomes" id="UP000580856"/>
    </source>
</evidence>
<dbReference type="InterPro" id="IPR009875">
    <property type="entry name" value="PilZ_domain"/>
</dbReference>
<dbReference type="PROSITE" id="PS50110">
    <property type="entry name" value="RESPONSE_REGULATORY"/>
    <property type="match status" value="1"/>
</dbReference>
<protein>
    <submittedName>
        <fullName evidence="4">DNA-binding response OmpR family regulator</fullName>
    </submittedName>
</protein>
<dbReference type="Gene3D" id="3.40.50.2300">
    <property type="match status" value="1"/>
</dbReference>
<dbReference type="SUPFAM" id="SSF48452">
    <property type="entry name" value="TPR-like"/>
    <property type="match status" value="1"/>
</dbReference>
<dbReference type="InterPro" id="IPR011006">
    <property type="entry name" value="CheY-like_superfamily"/>
</dbReference>
<evidence type="ECO:0000256" key="1">
    <source>
        <dbReference type="ARBA" id="ARBA00022553"/>
    </source>
</evidence>
<dbReference type="PANTHER" id="PTHR44591">
    <property type="entry name" value="STRESS RESPONSE REGULATOR PROTEIN 1"/>
    <property type="match status" value="1"/>
</dbReference>
<dbReference type="Pfam" id="PF13432">
    <property type="entry name" value="TPR_16"/>
    <property type="match status" value="1"/>
</dbReference>
<dbReference type="Pfam" id="PF00072">
    <property type="entry name" value="Response_reg"/>
    <property type="match status" value="1"/>
</dbReference>
<dbReference type="AlphaFoldDB" id="A0A846QH60"/>
<evidence type="ECO:0000313" key="4">
    <source>
        <dbReference type="EMBL" id="NJB67618.1"/>
    </source>
</evidence>
<dbReference type="GO" id="GO:0003677">
    <property type="term" value="F:DNA binding"/>
    <property type="evidence" value="ECO:0007669"/>
    <property type="project" value="UniProtKB-KW"/>
</dbReference>
<dbReference type="GO" id="GO:0000160">
    <property type="term" value="P:phosphorelay signal transduction system"/>
    <property type="evidence" value="ECO:0007669"/>
    <property type="project" value="InterPro"/>
</dbReference>
<dbReference type="PANTHER" id="PTHR44591:SF3">
    <property type="entry name" value="RESPONSE REGULATORY DOMAIN-CONTAINING PROTEIN"/>
    <property type="match status" value="1"/>
</dbReference>